<dbReference type="InterPro" id="IPR020568">
    <property type="entry name" value="Ribosomal_Su5_D2-typ_SF"/>
</dbReference>
<dbReference type="AlphaFoldDB" id="A6UWQ4"/>
<evidence type="ECO:0000256" key="4">
    <source>
        <dbReference type="ARBA" id="ARBA00022840"/>
    </source>
</evidence>
<evidence type="ECO:0000256" key="3">
    <source>
        <dbReference type="ARBA" id="ARBA00022741"/>
    </source>
</evidence>
<dbReference type="GO" id="GO:0005524">
    <property type="term" value="F:ATP binding"/>
    <property type="evidence" value="ECO:0007669"/>
    <property type="project" value="UniProtKB-UniRule"/>
</dbReference>
<evidence type="ECO:0000313" key="9">
    <source>
        <dbReference type="Proteomes" id="UP000001106"/>
    </source>
</evidence>
<dbReference type="PROSITE" id="PS51786">
    <property type="entry name" value="LON_PROTEOLYTIC"/>
    <property type="match status" value="1"/>
</dbReference>
<dbReference type="GO" id="GO:0004252">
    <property type="term" value="F:serine-type endopeptidase activity"/>
    <property type="evidence" value="ECO:0007669"/>
    <property type="project" value="UniProtKB-UniRule"/>
</dbReference>
<dbReference type="InterPro" id="IPR027417">
    <property type="entry name" value="P-loop_NTPase"/>
</dbReference>
<dbReference type="MEROPS" id="S16.008"/>
<keyword evidence="6" id="KW-1133">Transmembrane helix</keyword>
<dbReference type="InterPro" id="IPR002078">
    <property type="entry name" value="Sigma_54_int"/>
</dbReference>
<evidence type="ECO:0000256" key="6">
    <source>
        <dbReference type="RuleBase" id="RU369001"/>
    </source>
</evidence>
<dbReference type="Gene3D" id="3.40.50.300">
    <property type="entry name" value="P-loop containing nucleotide triphosphate hydrolases"/>
    <property type="match status" value="2"/>
</dbReference>
<dbReference type="InterPro" id="IPR027065">
    <property type="entry name" value="Lon_Prtase"/>
</dbReference>
<dbReference type="InterPro" id="IPR004663">
    <property type="entry name" value="Lon_arc"/>
</dbReference>
<dbReference type="InterPro" id="IPR014721">
    <property type="entry name" value="Ribsml_uS5_D2-typ_fold_subgr"/>
</dbReference>
<keyword evidence="5 6" id="KW-0720">Serine protease</keyword>
<keyword evidence="6" id="KW-1003">Cell membrane</keyword>
<dbReference type="Gene3D" id="1.10.8.60">
    <property type="match status" value="1"/>
</dbReference>
<dbReference type="PANTHER" id="PTHR10046">
    <property type="entry name" value="ATP DEPENDENT LON PROTEASE FAMILY MEMBER"/>
    <property type="match status" value="1"/>
</dbReference>
<comment type="subcellular location">
    <subcellularLocation>
        <location evidence="6">Cell membrane</location>
        <topology evidence="6">Multi-pass membrane protein</topology>
    </subcellularLocation>
    <subcellularLocation>
        <location evidence="1">Endomembrane system</location>
        <topology evidence="1">Multi-pass membrane protein</topology>
    </subcellularLocation>
</comment>
<feature type="domain" description="Lon proteolytic" evidence="7">
    <location>
        <begin position="517"/>
        <end position="703"/>
    </location>
</feature>
<name>A6UWQ4_META3</name>
<dbReference type="EC" id="3.4.21.-" evidence="6"/>
<keyword evidence="4 6" id="KW-0067">ATP-binding</keyword>
<organism evidence="8 9">
    <name type="scientific">Methanococcus aeolicus (strain ATCC BAA-1280 / DSM 17508 / OCM 812 / Nankai-3)</name>
    <dbReference type="NCBI Taxonomy" id="419665"/>
    <lineage>
        <taxon>Archaea</taxon>
        <taxon>Methanobacteriati</taxon>
        <taxon>Methanobacteriota</taxon>
        <taxon>Methanomada group</taxon>
        <taxon>Methanococci</taxon>
        <taxon>Methanococcales</taxon>
        <taxon>Methanococcaceae</taxon>
        <taxon>Methanococcus</taxon>
    </lineage>
</organism>
<sequence length="703" mass="77526">MFSKKFKTTAEIPEPSPRLIDQIIGQDEALEIVLSAIKNKRHALLLGDPGVGKSMMVKAVGDLVEKSTADFSPYTLLAKPNFRNSEKPIVESIDGEYKEQIEPVKTNMIKEPPSFITLIIFMLIFTIITSYITRAMPDVKLLGVVAITSIVAFALAFVIIFMTVFGAAKGQMGGGTNPLDLRPVVLYECKKRPLIRASAYNTTKLLGDIKHCPLGGKPPLGTPPHKRIILGAVHEAHKGVLYVDEIKTMPLEVQDYILSALQDKKLSISGRNPNSSGATVETNEIPCDFTLIMSGNMDDVNNLRAPLLDRIDYKIVLKNKIKNNQENRDKLLQFITQEIKNNNLNPMSYEACCEIVKLAQKLAGSKDKLTLRLRLLSNIIKMASDIAEGKDIAKMIKEMDIKEEDIKEIEKNITNKKPENVSVKKIGPINIVKIFGNKNKKNKTNNSNKNEMPKIEELPLTINSENKKENKDKKTKLIDVSHVKTIIDTGIYSLHKQVSIDYLKNFKRYKHISPNSPSKIGVIHGLAVLGADGMGDVTKIITEVINSKTPNTSLLNISGDLAKHSITLASALSRKLASEGKLPISTASEEDLDLDTKDIFIQFSQSYSKIDGDSATTAVCLCILSSLLKIPLKQDFAITGSLDLNGDILAIGGVNEKINAAKEYGFKRVIVPQSNMIDVIDVEGIEVIPAKTLGEIIPIVFDY</sequence>
<dbReference type="GO" id="GO:0006508">
    <property type="term" value="P:proteolysis"/>
    <property type="evidence" value="ECO:0007669"/>
    <property type="project" value="UniProtKB-KW"/>
</dbReference>
<dbReference type="RefSeq" id="WP_011974058.1">
    <property type="nucleotide sequence ID" value="NC_009635.1"/>
</dbReference>
<feature type="transmembrane region" description="Helical" evidence="6">
    <location>
        <begin position="115"/>
        <end position="132"/>
    </location>
</feature>
<dbReference type="KEGG" id="mae:Maeo_1350"/>
<dbReference type="HOGENOM" id="CLU_392630_0_0_2"/>
<dbReference type="GO" id="GO:0012505">
    <property type="term" value="C:endomembrane system"/>
    <property type="evidence" value="ECO:0007669"/>
    <property type="project" value="UniProtKB-SubCell"/>
</dbReference>
<evidence type="ECO:0000256" key="1">
    <source>
        <dbReference type="ARBA" id="ARBA00004127"/>
    </source>
</evidence>
<keyword evidence="3 6" id="KW-0547">Nucleotide-binding</keyword>
<dbReference type="Gene3D" id="3.30.230.10">
    <property type="match status" value="1"/>
</dbReference>
<dbReference type="SUPFAM" id="SSF52540">
    <property type="entry name" value="P-loop containing nucleoside triphosphate hydrolases"/>
    <property type="match status" value="1"/>
</dbReference>
<keyword evidence="9" id="KW-1185">Reference proteome</keyword>
<dbReference type="InterPro" id="IPR008269">
    <property type="entry name" value="Lon_proteolytic"/>
</dbReference>
<keyword evidence="5 6" id="KW-0378">Hydrolase</keyword>
<keyword evidence="6" id="KW-0812">Transmembrane</keyword>
<gene>
    <name evidence="8" type="ordered locus">Maeo_1350</name>
</gene>
<dbReference type="Pfam" id="PF05362">
    <property type="entry name" value="Lon_C"/>
    <property type="match status" value="1"/>
</dbReference>
<dbReference type="STRING" id="419665.Maeo_1350"/>
<accession>A6UWQ4</accession>
<reference evidence="8" key="1">
    <citation type="submission" date="2007-06" db="EMBL/GenBank/DDBJ databases">
        <title>Complete sequence of Methanococcus aeolicus Nankai-3.</title>
        <authorList>
            <consortium name="US DOE Joint Genome Institute"/>
            <person name="Copeland A."/>
            <person name="Lucas S."/>
            <person name="Lapidus A."/>
            <person name="Barry K."/>
            <person name="Glavina del Rio T."/>
            <person name="Dalin E."/>
            <person name="Tice H."/>
            <person name="Pitluck S."/>
            <person name="Chain P."/>
            <person name="Malfatti S."/>
            <person name="Shin M."/>
            <person name="Vergez L."/>
            <person name="Schmutz J."/>
            <person name="Larimer F."/>
            <person name="Land M."/>
            <person name="Hauser L."/>
            <person name="Kyrpides N."/>
            <person name="Lykidis A."/>
            <person name="Sieprawska-Lupa M."/>
            <person name="Whitman W.B."/>
            <person name="Richardson P."/>
        </authorList>
    </citation>
    <scope>NUCLEOTIDE SEQUENCE [LARGE SCALE GENOMIC DNA]</scope>
    <source>
        <strain evidence="8">Nankai-3</strain>
    </source>
</reference>
<evidence type="ECO:0000256" key="2">
    <source>
        <dbReference type="ARBA" id="ARBA00022670"/>
    </source>
</evidence>
<evidence type="ECO:0000259" key="7">
    <source>
        <dbReference type="PROSITE" id="PS51786"/>
    </source>
</evidence>
<evidence type="ECO:0000313" key="8">
    <source>
        <dbReference type="EMBL" id="ABR56926.1"/>
    </source>
</evidence>
<dbReference type="Pfam" id="PF00158">
    <property type="entry name" value="Sigma54_activat"/>
    <property type="match status" value="1"/>
</dbReference>
<feature type="active site" evidence="5">
    <location>
        <position position="614"/>
    </location>
</feature>
<comment type="function">
    <text evidence="6">ATP-dependent serine protease that mediates the selective degradation of mutant and abnormal proteins as well as certain short-lived regulatory proteins. Degrades polypeptides processively.</text>
</comment>
<dbReference type="GeneID" id="5327164"/>
<proteinExistence type="inferred from homology"/>
<dbReference type="GO" id="GO:0004176">
    <property type="term" value="F:ATP-dependent peptidase activity"/>
    <property type="evidence" value="ECO:0007669"/>
    <property type="project" value="UniProtKB-UniRule"/>
</dbReference>
<evidence type="ECO:0000256" key="5">
    <source>
        <dbReference type="PROSITE-ProRule" id="PRU01122"/>
    </source>
</evidence>
<dbReference type="eggNOG" id="arCOG02160">
    <property type="taxonomic scope" value="Archaea"/>
</dbReference>
<dbReference type="EMBL" id="CP000743">
    <property type="protein sequence ID" value="ABR56926.1"/>
    <property type="molecule type" value="Genomic_DNA"/>
</dbReference>
<protein>
    <recommendedName>
        <fullName evidence="6">Archaeal Lon protease</fullName>
        <ecNumber evidence="6">3.4.21.-</ecNumber>
    </recommendedName>
    <alternativeName>
        <fullName evidence="6">ATP-dependent protease La homolog</fullName>
    </alternativeName>
</protein>
<keyword evidence="2 5" id="KW-0645">Protease</keyword>
<comment type="subunit">
    <text evidence="6">Homohexamer. Organized in a ring with a central cavity.</text>
</comment>
<dbReference type="NCBIfam" id="TIGR00764">
    <property type="entry name" value="lon_rel"/>
    <property type="match status" value="1"/>
</dbReference>
<dbReference type="GO" id="GO:0005886">
    <property type="term" value="C:plasma membrane"/>
    <property type="evidence" value="ECO:0007669"/>
    <property type="project" value="UniProtKB-SubCell"/>
</dbReference>
<dbReference type="PRINTS" id="PR00830">
    <property type="entry name" value="ENDOLAPTASE"/>
</dbReference>
<dbReference type="Proteomes" id="UP000001106">
    <property type="component" value="Chromosome"/>
</dbReference>
<dbReference type="SUPFAM" id="SSF54211">
    <property type="entry name" value="Ribosomal protein S5 domain 2-like"/>
    <property type="match status" value="1"/>
</dbReference>
<feature type="active site" evidence="5">
    <location>
        <position position="657"/>
    </location>
</feature>
<keyword evidence="6" id="KW-0472">Membrane</keyword>
<dbReference type="GO" id="GO:0006355">
    <property type="term" value="P:regulation of DNA-templated transcription"/>
    <property type="evidence" value="ECO:0007669"/>
    <property type="project" value="InterPro"/>
</dbReference>
<dbReference type="GO" id="GO:0030163">
    <property type="term" value="P:protein catabolic process"/>
    <property type="evidence" value="ECO:0007669"/>
    <property type="project" value="UniProtKB-UniRule"/>
</dbReference>
<dbReference type="OrthoDB" id="64652at2157"/>
<feature type="transmembrane region" description="Helical" evidence="6">
    <location>
        <begin position="144"/>
        <end position="168"/>
    </location>
</feature>
<comment type="similarity">
    <text evidence="6">Belongs to the peptidase S16 family. Archaeal LonB subfamily.</text>
</comment>